<protein>
    <recommendedName>
        <fullName evidence="3">Transposable element protein</fullName>
    </recommendedName>
</protein>
<dbReference type="Proteomes" id="UP001054821">
    <property type="component" value="Chromosome 2"/>
</dbReference>
<evidence type="ECO:0000313" key="1">
    <source>
        <dbReference type="EMBL" id="KAI5343583.1"/>
    </source>
</evidence>
<proteinExistence type="predicted"/>
<evidence type="ECO:0000313" key="2">
    <source>
        <dbReference type="Proteomes" id="UP001054821"/>
    </source>
</evidence>
<name>A0AAD4ZFQ5_PRUDU</name>
<dbReference type="EMBL" id="JAJFAZ020000002">
    <property type="protein sequence ID" value="KAI5343583.1"/>
    <property type="molecule type" value="Genomic_DNA"/>
</dbReference>
<organism evidence="1 2">
    <name type="scientific">Prunus dulcis</name>
    <name type="common">Almond</name>
    <name type="synonym">Amygdalus dulcis</name>
    <dbReference type="NCBI Taxonomy" id="3755"/>
    <lineage>
        <taxon>Eukaryota</taxon>
        <taxon>Viridiplantae</taxon>
        <taxon>Streptophyta</taxon>
        <taxon>Embryophyta</taxon>
        <taxon>Tracheophyta</taxon>
        <taxon>Spermatophyta</taxon>
        <taxon>Magnoliopsida</taxon>
        <taxon>eudicotyledons</taxon>
        <taxon>Gunneridae</taxon>
        <taxon>Pentapetalae</taxon>
        <taxon>rosids</taxon>
        <taxon>fabids</taxon>
        <taxon>Rosales</taxon>
        <taxon>Rosaceae</taxon>
        <taxon>Amygdaloideae</taxon>
        <taxon>Amygdaleae</taxon>
        <taxon>Prunus</taxon>
    </lineage>
</organism>
<keyword evidence="2" id="KW-1185">Reference proteome</keyword>
<reference evidence="1 2" key="1">
    <citation type="journal article" date="2022" name="G3 (Bethesda)">
        <title>Whole-genome sequence and methylome profiling of the almond [Prunus dulcis (Mill.) D.A. Webb] cultivar 'Nonpareil'.</title>
        <authorList>
            <person name="D'Amico-Willman K.M."/>
            <person name="Ouma W.Z."/>
            <person name="Meulia T."/>
            <person name="Sideli G.M."/>
            <person name="Gradziel T.M."/>
            <person name="Fresnedo-Ramirez J."/>
        </authorList>
    </citation>
    <scope>NUCLEOTIDE SEQUENCE [LARGE SCALE GENOMIC DNA]</scope>
    <source>
        <strain evidence="1">Clone GOH B32 T37-40</strain>
    </source>
</reference>
<dbReference type="AlphaFoldDB" id="A0AAD4ZFQ5"/>
<accession>A0AAD4ZFQ5</accession>
<evidence type="ECO:0008006" key="3">
    <source>
        <dbReference type="Google" id="ProtNLM"/>
    </source>
</evidence>
<sequence>MGKPEYGGEVMQIDRYKNPKDKAPIPCAFQEPMMVPRHMQDGSMVVAEQLETINLSDDPSVQRPISINVHLTRKEKEALPQRNFHPEIEKQIKVEVEKLLVTGFIKPSIQHG</sequence>
<gene>
    <name evidence="1" type="ORF">L3X38_011459</name>
</gene>
<comment type="caution">
    <text evidence="1">The sequence shown here is derived from an EMBL/GenBank/DDBJ whole genome shotgun (WGS) entry which is preliminary data.</text>
</comment>